<dbReference type="EMBL" id="CBSZ010000099">
    <property type="protein sequence ID" value="CDH23578.1"/>
    <property type="molecule type" value="Genomic_DNA"/>
</dbReference>
<dbReference type="PROSITE" id="PS51257">
    <property type="entry name" value="PROKAR_LIPOPROTEIN"/>
    <property type="match status" value="1"/>
</dbReference>
<organism evidence="1">
    <name type="scientific">Xenorhabdus bovienii str. kraussei Becker Underwood</name>
    <dbReference type="NCBI Taxonomy" id="1398204"/>
    <lineage>
        <taxon>Bacteria</taxon>
        <taxon>Pseudomonadati</taxon>
        <taxon>Pseudomonadota</taxon>
        <taxon>Gammaproteobacteria</taxon>
        <taxon>Enterobacterales</taxon>
        <taxon>Morganellaceae</taxon>
        <taxon>Xenorhabdus</taxon>
    </lineage>
</organism>
<proteinExistence type="predicted"/>
<dbReference type="Proteomes" id="UP000028493">
    <property type="component" value="Unassembled WGS sequence"/>
</dbReference>
<sequence length="89" mass="10196">MPAWKQILPAPVLSACSGCLPYWELESYSPPCHSQQLQSRLMGRINVPLHLPDGKNGEDMRRTQQRLTIWINGTQVGFWERSNAKTLNF</sequence>
<evidence type="ECO:0000313" key="1">
    <source>
        <dbReference type="EMBL" id="CDH23578.1"/>
    </source>
</evidence>
<comment type="caution">
    <text evidence="1">The sequence shown here is derived from an EMBL/GenBank/DDBJ whole genome shotgun (WGS) entry which is preliminary data.</text>
</comment>
<protein>
    <submittedName>
        <fullName evidence="1">Uncharacterized protein</fullName>
    </submittedName>
</protein>
<dbReference type="AlphaFoldDB" id="A0A077PRD2"/>
<name>A0A077PRD2_XENBV</name>
<reference evidence="1" key="1">
    <citation type="submission" date="2013-07" db="EMBL/GenBank/DDBJ databases">
        <title>Sub-species coevolution in mutualistic symbiosis.</title>
        <authorList>
            <person name="Murfin K."/>
            <person name="Klassen J."/>
            <person name="Lee M."/>
            <person name="Forst S."/>
            <person name="Stock P."/>
            <person name="Goodrich-Blair H."/>
        </authorList>
    </citation>
    <scope>NUCLEOTIDE SEQUENCE [LARGE SCALE GENOMIC DNA]</scope>
    <source>
        <strain evidence="1">Kraussei Becker Underwood</strain>
    </source>
</reference>
<dbReference type="HOGENOM" id="CLU_2453928_0_0_6"/>
<accession>A0A077PRD2</accession>
<gene>
    <name evidence="1" type="ORF">XBKB1_1880004</name>
</gene>